<feature type="compositionally biased region" description="Acidic residues" evidence="1">
    <location>
        <begin position="88"/>
        <end position="97"/>
    </location>
</feature>
<keyword evidence="3" id="KW-1185">Reference proteome</keyword>
<accession>A0A6L7G4P9</accession>
<reference evidence="2 3" key="1">
    <citation type="submission" date="2019-12" db="EMBL/GenBank/DDBJ databases">
        <authorList>
            <person name="Li M."/>
        </authorList>
    </citation>
    <scope>NUCLEOTIDE SEQUENCE [LARGE SCALE GENOMIC DNA]</scope>
    <source>
        <strain evidence="2 3">GBMRC 2024</strain>
    </source>
</reference>
<evidence type="ECO:0008006" key="4">
    <source>
        <dbReference type="Google" id="ProtNLM"/>
    </source>
</evidence>
<gene>
    <name evidence="2" type="ORF">GR170_14125</name>
</gene>
<feature type="compositionally biased region" description="Acidic residues" evidence="1">
    <location>
        <begin position="202"/>
        <end position="213"/>
    </location>
</feature>
<protein>
    <recommendedName>
        <fullName evidence="4">Chemotaxis protein CheA</fullName>
    </recommendedName>
</protein>
<proteinExistence type="predicted"/>
<dbReference type="AlphaFoldDB" id="A0A6L7G4P9"/>
<feature type="region of interest" description="Disordered" evidence="1">
    <location>
        <begin position="77"/>
        <end position="230"/>
    </location>
</feature>
<feature type="compositionally biased region" description="Basic and acidic residues" evidence="1">
    <location>
        <begin position="313"/>
        <end position="331"/>
    </location>
</feature>
<feature type="region of interest" description="Disordered" evidence="1">
    <location>
        <begin position="243"/>
        <end position="267"/>
    </location>
</feature>
<dbReference type="RefSeq" id="WP_160895107.1">
    <property type="nucleotide sequence ID" value="NZ_WUMU01000016.1"/>
</dbReference>
<name>A0A6L7G4P9_9RHOB</name>
<sequence>MADQRKILTVSYGTFSCTLEGFEDAFGAMTLIAEYFRDLSARDRHFGAEPAPPDPQVLAALAARGLSVPIERQDVPGGVVLREAGPETPEDEGEAEAETPPPVTGDFEEILLFAPEAGSVTGPETEPAAEEPPLKTPVWSRAPADPPPRPRAEAPPAPQPSAPPQPAAPAPQEEEAGTDRPPQEQMLAPPRLNLSPWPQDPPQDEEDEEDDPEAASVAEDPDAGLSLLERLARAEAADAITWSEDFLPRASPPPPAPGEASELERELAALSAEIRAEGMQLPGLLRAMPGPPPAPDTRTEEASAPPVAATDPELERLLRETDEHHEEDAATQRRATLAALRQAADAGAPDAPAEDVSGPYRDDLKQAVRQAPPPPQAAPLKLVAEQRVPEDRTQAPEDDDVPLGTLSFPDYAAEVGAHDMAALIQAAACYLNLVLKRDSFSRPQLMGRVRQVLTEDFDREEGLRLFGTLVRDGQIRRHGTGLFSISSSTLFRPEGPAASRAGS</sequence>
<feature type="region of interest" description="Disordered" evidence="1">
    <location>
        <begin position="283"/>
        <end position="359"/>
    </location>
</feature>
<feature type="compositionally biased region" description="Low complexity" evidence="1">
    <location>
        <begin position="214"/>
        <end position="229"/>
    </location>
</feature>
<organism evidence="2 3">
    <name type="scientific">Pseudooceanicola albus</name>
    <dbReference type="NCBI Taxonomy" id="2692189"/>
    <lineage>
        <taxon>Bacteria</taxon>
        <taxon>Pseudomonadati</taxon>
        <taxon>Pseudomonadota</taxon>
        <taxon>Alphaproteobacteria</taxon>
        <taxon>Rhodobacterales</taxon>
        <taxon>Paracoccaceae</taxon>
        <taxon>Pseudooceanicola</taxon>
    </lineage>
</organism>
<dbReference type="EMBL" id="WUMU01000016">
    <property type="protein sequence ID" value="MXN18981.1"/>
    <property type="molecule type" value="Genomic_DNA"/>
</dbReference>
<feature type="compositionally biased region" description="Pro residues" evidence="1">
    <location>
        <begin position="144"/>
        <end position="169"/>
    </location>
</feature>
<dbReference type="PROSITE" id="PS51257">
    <property type="entry name" value="PROKAR_LIPOPROTEIN"/>
    <property type="match status" value="1"/>
</dbReference>
<dbReference type="Proteomes" id="UP000477911">
    <property type="component" value="Unassembled WGS sequence"/>
</dbReference>
<feature type="compositionally biased region" description="Low complexity" evidence="1">
    <location>
        <begin position="332"/>
        <end position="351"/>
    </location>
</feature>
<comment type="caution">
    <text evidence="2">The sequence shown here is derived from an EMBL/GenBank/DDBJ whole genome shotgun (WGS) entry which is preliminary data.</text>
</comment>
<evidence type="ECO:0000256" key="1">
    <source>
        <dbReference type="SAM" id="MobiDB-lite"/>
    </source>
</evidence>
<evidence type="ECO:0000313" key="3">
    <source>
        <dbReference type="Proteomes" id="UP000477911"/>
    </source>
</evidence>
<evidence type="ECO:0000313" key="2">
    <source>
        <dbReference type="EMBL" id="MXN18981.1"/>
    </source>
</evidence>